<organism evidence="1 2">
    <name type="scientific">Micromonospora reichwaldensis</name>
    <dbReference type="NCBI Taxonomy" id="3075516"/>
    <lineage>
        <taxon>Bacteria</taxon>
        <taxon>Bacillati</taxon>
        <taxon>Actinomycetota</taxon>
        <taxon>Actinomycetes</taxon>
        <taxon>Micromonosporales</taxon>
        <taxon>Micromonosporaceae</taxon>
        <taxon>Micromonospora</taxon>
    </lineage>
</organism>
<comment type="caution">
    <text evidence="1">The sequence shown here is derived from an EMBL/GenBank/DDBJ whole genome shotgun (WGS) entry which is preliminary data.</text>
</comment>
<dbReference type="EMBL" id="JAVRFL010000001">
    <property type="protein sequence ID" value="MDT0527699.1"/>
    <property type="molecule type" value="Genomic_DNA"/>
</dbReference>
<name>A0ABU2WP70_9ACTN</name>
<sequence length="81" mass="8964">MVHVRAHVPSRPTWRCGACGVAWPCSTAKLLLLAKYRENRDALMLHLAELCEEAAAQLAELDHGSPPADLTVRFTGWARAR</sequence>
<dbReference type="RefSeq" id="WP_311410070.1">
    <property type="nucleotide sequence ID" value="NZ_JAVRFL010000001.1"/>
</dbReference>
<protein>
    <submittedName>
        <fullName evidence="1">Flavin reductase</fullName>
    </submittedName>
</protein>
<gene>
    <name evidence="1" type="ORF">RM555_01705</name>
</gene>
<keyword evidence="2" id="KW-1185">Reference proteome</keyword>
<accession>A0ABU2WP70</accession>
<evidence type="ECO:0000313" key="2">
    <source>
        <dbReference type="Proteomes" id="UP001180973"/>
    </source>
</evidence>
<proteinExistence type="predicted"/>
<dbReference type="Proteomes" id="UP001180973">
    <property type="component" value="Unassembled WGS sequence"/>
</dbReference>
<evidence type="ECO:0000313" key="1">
    <source>
        <dbReference type="EMBL" id="MDT0527699.1"/>
    </source>
</evidence>
<reference evidence="1" key="1">
    <citation type="submission" date="2023-09" db="EMBL/GenBank/DDBJ databases">
        <title>30 novel species of actinomycetes from the DSMZ collection.</title>
        <authorList>
            <person name="Nouioui I."/>
        </authorList>
    </citation>
    <scope>NUCLEOTIDE SEQUENCE</scope>
    <source>
        <strain evidence="1">DSM 115977</strain>
    </source>
</reference>